<sequence length="160" mass="18585">MVKTGSYTDEIAELARKKHVEFKENHLKWLEDGNLHSAVFTPADSLCGQSKFDKDSKPKYRGNIPDIFWKVVIALAELPVSVYAFSLPIFDDIYESSVFSLHLLGPFRLSLAATFDCLMKTYGFLTPDCKEYMNLLQRVKEERELKYMRKRRITTCYIIV</sequence>
<reference evidence="2" key="1">
    <citation type="journal article" date="2017" name="Nat. Commun.">
        <title>The asparagus genome sheds light on the origin and evolution of a young Y chromosome.</title>
        <authorList>
            <person name="Harkess A."/>
            <person name="Zhou J."/>
            <person name="Xu C."/>
            <person name="Bowers J.E."/>
            <person name="Van der Hulst R."/>
            <person name="Ayyampalayam S."/>
            <person name="Mercati F."/>
            <person name="Riccardi P."/>
            <person name="McKain M.R."/>
            <person name="Kakrana A."/>
            <person name="Tang H."/>
            <person name="Ray J."/>
            <person name="Groenendijk J."/>
            <person name="Arikit S."/>
            <person name="Mathioni S.M."/>
            <person name="Nakano M."/>
            <person name="Shan H."/>
            <person name="Telgmann-Rauber A."/>
            <person name="Kanno A."/>
            <person name="Yue Z."/>
            <person name="Chen H."/>
            <person name="Li W."/>
            <person name="Chen Y."/>
            <person name="Xu X."/>
            <person name="Zhang Y."/>
            <person name="Luo S."/>
            <person name="Chen H."/>
            <person name="Gao J."/>
            <person name="Mao Z."/>
            <person name="Pires J.C."/>
            <person name="Luo M."/>
            <person name="Kudrna D."/>
            <person name="Wing R.A."/>
            <person name="Meyers B.C."/>
            <person name="Yi K."/>
            <person name="Kong H."/>
            <person name="Lavrijsen P."/>
            <person name="Sunseri F."/>
            <person name="Falavigna A."/>
            <person name="Ye Y."/>
            <person name="Leebens-Mack J.H."/>
            <person name="Chen G."/>
        </authorList>
    </citation>
    <scope>NUCLEOTIDE SEQUENCE [LARGE SCALE GENOMIC DNA]</scope>
    <source>
        <strain evidence="2">cv. DH0086</strain>
    </source>
</reference>
<evidence type="ECO:0000313" key="2">
    <source>
        <dbReference type="Proteomes" id="UP000243459"/>
    </source>
</evidence>
<organism evidence="1 2">
    <name type="scientific">Asparagus officinalis</name>
    <name type="common">Garden asparagus</name>
    <dbReference type="NCBI Taxonomy" id="4686"/>
    <lineage>
        <taxon>Eukaryota</taxon>
        <taxon>Viridiplantae</taxon>
        <taxon>Streptophyta</taxon>
        <taxon>Embryophyta</taxon>
        <taxon>Tracheophyta</taxon>
        <taxon>Spermatophyta</taxon>
        <taxon>Magnoliopsida</taxon>
        <taxon>Liliopsida</taxon>
        <taxon>Asparagales</taxon>
        <taxon>Asparagaceae</taxon>
        <taxon>Asparagoideae</taxon>
        <taxon>Asparagus</taxon>
    </lineage>
</organism>
<dbReference type="AlphaFoldDB" id="A0A5P1EUQ2"/>
<dbReference type="Gramene" id="ONK68449">
    <property type="protein sequence ID" value="ONK68449"/>
    <property type="gene ID" value="A4U43_C05F11650"/>
</dbReference>
<accession>A0A5P1EUQ2</accession>
<gene>
    <name evidence="1" type="ORF">A4U43_C05F11650</name>
</gene>
<dbReference type="Proteomes" id="UP000243459">
    <property type="component" value="Chromosome 5"/>
</dbReference>
<keyword evidence="2" id="KW-1185">Reference proteome</keyword>
<protein>
    <submittedName>
        <fullName evidence="1">Uncharacterized protein</fullName>
    </submittedName>
</protein>
<proteinExistence type="predicted"/>
<evidence type="ECO:0000313" key="1">
    <source>
        <dbReference type="EMBL" id="ONK68449.1"/>
    </source>
</evidence>
<dbReference type="EMBL" id="CM007385">
    <property type="protein sequence ID" value="ONK68449.1"/>
    <property type="molecule type" value="Genomic_DNA"/>
</dbReference>
<name>A0A5P1EUQ2_ASPOF</name>